<dbReference type="AlphaFoldDB" id="A0A1S8KQ23"/>
<feature type="domain" description="NADH:flavin oxidoreductase/NADH oxidase N-terminal" evidence="3">
    <location>
        <begin position="8"/>
        <end position="347"/>
    </location>
</feature>
<dbReference type="SUPFAM" id="SSF51395">
    <property type="entry name" value="FMN-linked oxidoreductases"/>
    <property type="match status" value="1"/>
</dbReference>
<dbReference type="GO" id="GO:0010181">
    <property type="term" value="F:FMN binding"/>
    <property type="evidence" value="ECO:0007669"/>
    <property type="project" value="InterPro"/>
</dbReference>
<evidence type="ECO:0000256" key="2">
    <source>
        <dbReference type="ARBA" id="ARBA00023002"/>
    </source>
</evidence>
<dbReference type="InterPro" id="IPR001155">
    <property type="entry name" value="OxRdtase_FMN_N"/>
</dbReference>
<dbReference type="Gene3D" id="3.20.20.70">
    <property type="entry name" value="Aldolase class I"/>
    <property type="match status" value="1"/>
</dbReference>
<evidence type="ECO:0000313" key="4">
    <source>
        <dbReference type="EMBL" id="OOL81816.1"/>
    </source>
</evidence>
<keyword evidence="1" id="KW-0285">Flavoprotein</keyword>
<name>A0A1S8KQ23_9LACT</name>
<sequence length="398" mass="44472">MTETTYSKLFKPVTLPNGIVLPNRFCMCPVTTNSSTREGFVTQEDIDYARRRSYSAPLQVTSAAYIEPYGQLFEYSFSIDDDRSIPGLTKLAEAMQQDGAHGIIQLAHAGRFSTQAIKDYGVSYGPSAMELKTPIPHQVIAMSERKIRHVIQAYGDATRRAIKAGFSGVEISMAQRLLPQTFFSTFSNKRDDQYGADSLENRARLTLEIFEEVQRVIDEEAPDNFILGFRGTPEETRGDEVGYSIQEYLTLLDWILEIANVQYFAVASWGKNIYLNKVRSQGPHHGQYINEVVQHHLSGRTVTMATGGINSPDKSLEALEHGDMVGLSSVFVTEPDFVTKIEDGRAEDIDLGIDLDNIDELAIPQAAFKDLIKLMDLGQSLSKDTTSTLKELEKNYTQ</sequence>
<evidence type="ECO:0000259" key="3">
    <source>
        <dbReference type="Pfam" id="PF00724"/>
    </source>
</evidence>
<evidence type="ECO:0000313" key="5">
    <source>
        <dbReference type="Proteomes" id="UP000190409"/>
    </source>
</evidence>
<reference evidence="4 5" key="1">
    <citation type="submission" date="2017-01" db="EMBL/GenBank/DDBJ databases">
        <title>Complete Genome Sequence of Dolosigranulum pigrum isolated from a Patient with interstitial lung disease.</title>
        <authorList>
            <person name="Mukhopadhyay R."/>
            <person name="Joaquin J."/>
            <person name="Hogue R."/>
            <person name="Fitzgerald S."/>
            <person name="Jospin G."/>
            <person name="Eisen J.A."/>
            <person name="Chaturvedi V."/>
        </authorList>
    </citation>
    <scope>NUCLEOTIDE SEQUENCE [LARGE SCALE GENOMIC DNA]</scope>
    <source>
        <strain evidence="4 5">15S00348</strain>
    </source>
</reference>
<gene>
    <name evidence="4" type="ORF">BWX42_08995</name>
</gene>
<dbReference type="Proteomes" id="UP000190409">
    <property type="component" value="Unassembled WGS sequence"/>
</dbReference>
<dbReference type="InterPro" id="IPR051799">
    <property type="entry name" value="NADH_flavin_oxidoreductase"/>
</dbReference>
<organism evidence="4 5">
    <name type="scientific">Dolosigranulum pigrum</name>
    <dbReference type="NCBI Taxonomy" id="29394"/>
    <lineage>
        <taxon>Bacteria</taxon>
        <taxon>Bacillati</taxon>
        <taxon>Bacillota</taxon>
        <taxon>Bacilli</taxon>
        <taxon>Lactobacillales</taxon>
        <taxon>Carnobacteriaceae</taxon>
        <taxon>Dolosigranulum</taxon>
    </lineage>
</organism>
<dbReference type="InterPro" id="IPR013785">
    <property type="entry name" value="Aldolase_TIM"/>
</dbReference>
<dbReference type="PANTHER" id="PTHR43656">
    <property type="entry name" value="BINDING OXIDOREDUCTASE, PUTATIVE (AFU_ORTHOLOGUE AFUA_2G08260)-RELATED"/>
    <property type="match status" value="1"/>
</dbReference>
<accession>A0A1S8KQ23</accession>
<dbReference type="CDD" id="cd04735">
    <property type="entry name" value="OYE_like_4_FMN"/>
    <property type="match status" value="1"/>
</dbReference>
<dbReference type="PANTHER" id="PTHR43656:SF2">
    <property type="entry name" value="BINDING OXIDOREDUCTASE, PUTATIVE (AFU_ORTHOLOGUE AFUA_2G08260)-RELATED"/>
    <property type="match status" value="1"/>
</dbReference>
<evidence type="ECO:0000256" key="1">
    <source>
        <dbReference type="ARBA" id="ARBA00022630"/>
    </source>
</evidence>
<dbReference type="GO" id="GO:0016491">
    <property type="term" value="F:oxidoreductase activity"/>
    <property type="evidence" value="ECO:0007669"/>
    <property type="project" value="UniProtKB-KW"/>
</dbReference>
<protein>
    <submittedName>
        <fullName evidence="4">NADH-dependent flavin oxidoreductase</fullName>
    </submittedName>
</protein>
<proteinExistence type="predicted"/>
<comment type="caution">
    <text evidence="4">The sequence shown here is derived from an EMBL/GenBank/DDBJ whole genome shotgun (WGS) entry which is preliminary data.</text>
</comment>
<dbReference type="EMBL" id="MUYF01000003">
    <property type="protein sequence ID" value="OOL81816.1"/>
    <property type="molecule type" value="Genomic_DNA"/>
</dbReference>
<keyword evidence="2" id="KW-0560">Oxidoreductase</keyword>
<dbReference type="Pfam" id="PF00724">
    <property type="entry name" value="Oxidored_FMN"/>
    <property type="match status" value="1"/>
</dbReference>